<evidence type="ECO:0000313" key="3">
    <source>
        <dbReference type="EMBL" id="VFJ96039.1"/>
    </source>
</evidence>
<evidence type="ECO:0000313" key="2">
    <source>
        <dbReference type="EMBL" id="VFJ89428.1"/>
    </source>
</evidence>
<name>A0A450UU01_9GAMM</name>
<dbReference type="AlphaFoldDB" id="A0A450UU01"/>
<accession>A0A450UU01</accession>
<dbReference type="EMBL" id="CAADFJ010000004">
    <property type="protein sequence ID" value="VFJ96039.1"/>
    <property type="molecule type" value="Genomic_DNA"/>
</dbReference>
<dbReference type="EMBL" id="CAADFG010000004">
    <property type="protein sequence ID" value="VFJ87643.1"/>
    <property type="molecule type" value="Genomic_DNA"/>
</dbReference>
<reference evidence="3" key="1">
    <citation type="submission" date="2019-02" db="EMBL/GenBank/DDBJ databases">
        <authorList>
            <person name="Gruber-Vodicka R. H."/>
            <person name="Seah K. B. B."/>
        </authorList>
    </citation>
    <scope>NUCLEOTIDE SEQUENCE</scope>
    <source>
        <strain evidence="3">BECK_SA2B12</strain>
        <strain evidence="1">BECK_SA2B15</strain>
        <strain evidence="2">BECK_SA2B20</strain>
    </source>
</reference>
<sequence length="83" mass="9184">MNDQIINDRYPWARVRLTPGAKTGSGLTNLFTDLAAGHYRLPVRSETSLSLIKPRKGTRISTAQVPLGRVTATRRLPVDPGRE</sequence>
<organism evidence="3">
    <name type="scientific">Candidatus Kentrum eta</name>
    <dbReference type="NCBI Taxonomy" id="2126337"/>
    <lineage>
        <taxon>Bacteria</taxon>
        <taxon>Pseudomonadati</taxon>
        <taxon>Pseudomonadota</taxon>
        <taxon>Gammaproteobacteria</taxon>
        <taxon>Candidatus Kentrum</taxon>
    </lineage>
</organism>
<protein>
    <submittedName>
        <fullName evidence="3">Uncharacterized protein</fullName>
    </submittedName>
</protein>
<proteinExistence type="predicted"/>
<gene>
    <name evidence="1" type="ORF">BECKH772A_GA0070896_1000442</name>
    <name evidence="2" type="ORF">BECKH772B_GA0070898_1000442</name>
    <name evidence="3" type="ORF">BECKH772C_GA0070978_1000443</name>
</gene>
<dbReference type="EMBL" id="CAADFI010000004">
    <property type="protein sequence ID" value="VFJ89428.1"/>
    <property type="molecule type" value="Genomic_DNA"/>
</dbReference>
<evidence type="ECO:0000313" key="1">
    <source>
        <dbReference type="EMBL" id="VFJ87643.1"/>
    </source>
</evidence>